<dbReference type="SUPFAM" id="SSF48726">
    <property type="entry name" value="Immunoglobulin"/>
    <property type="match status" value="1"/>
</dbReference>
<dbReference type="PANTHER" id="PTHR45982">
    <property type="entry name" value="REGULATOR OF CHROMOSOME CONDENSATION"/>
    <property type="match status" value="1"/>
</dbReference>
<gene>
    <name evidence="2" type="ORF">MYP_3416</name>
</gene>
<dbReference type="CDD" id="cd00096">
    <property type="entry name" value="Ig"/>
    <property type="match status" value="1"/>
</dbReference>
<dbReference type="InterPro" id="IPR007110">
    <property type="entry name" value="Ig-like_dom"/>
</dbReference>
<evidence type="ECO:0000313" key="2">
    <source>
        <dbReference type="EMBL" id="GAL86187.1"/>
    </source>
</evidence>
<organism evidence="2 3">
    <name type="scientific">Sporocytophaga myxococcoides</name>
    <dbReference type="NCBI Taxonomy" id="153721"/>
    <lineage>
        <taxon>Bacteria</taxon>
        <taxon>Pseudomonadati</taxon>
        <taxon>Bacteroidota</taxon>
        <taxon>Cytophagia</taxon>
        <taxon>Cytophagales</taxon>
        <taxon>Cytophagaceae</taxon>
        <taxon>Sporocytophaga</taxon>
    </lineage>
</organism>
<evidence type="ECO:0000313" key="3">
    <source>
        <dbReference type="Proteomes" id="UP000030185"/>
    </source>
</evidence>
<dbReference type="PROSITE" id="PS50835">
    <property type="entry name" value="IG_LIKE"/>
    <property type="match status" value="1"/>
</dbReference>
<feature type="domain" description="Ig-like" evidence="1">
    <location>
        <begin position="860"/>
        <end position="954"/>
    </location>
</feature>
<evidence type="ECO:0000259" key="1">
    <source>
        <dbReference type="PROSITE" id="PS50835"/>
    </source>
</evidence>
<dbReference type="EMBL" id="BBLT01000007">
    <property type="protein sequence ID" value="GAL86187.1"/>
    <property type="molecule type" value="Genomic_DNA"/>
</dbReference>
<dbReference type="PROSITE" id="PS50012">
    <property type="entry name" value="RCC1_3"/>
    <property type="match status" value="2"/>
</dbReference>
<dbReference type="Gene3D" id="2.60.40.10">
    <property type="entry name" value="Immunoglobulins"/>
    <property type="match status" value="2"/>
</dbReference>
<dbReference type="eggNOG" id="COG3209">
    <property type="taxonomic scope" value="Bacteria"/>
</dbReference>
<proteinExistence type="predicted"/>
<sequence>MILLNEEIKKCVLKTIYSFNSMVKFVRFFIVLSILFSSGLKAQDLLVSGGNTVSTIICANGFVFTWGNNAGGSNNAPILGILGVGSTNTIESFPKKVIFPTNDPYFTSINSGITVKAVDAGSGAHFIAVDCYGGAWSWGNNGGAMGITGTGSTAAGTTAPARVLRGQAPASSNPLLANYLVDVKYVSGGNDNSYVILNNGTALGWGRNDKGQLANGNFTNSATPVYVRTPNGNPLTNVIQIEAGDETAYALVDPDGDGLGTVYSWGAGTGTYGGSGMLGRNALGTANNGTEGANDNYARPVLKRDGTPLDGIVSISAADVMCLALDATGYVWAWGNDGWGSMTGQGATVGNFSDPRRVVAGEWGTTAGAGLGETFLKAKAISGGQGYGMAVTIDGKPVAWGNNGACTANSGGHLGNGATSTGQSAFPVFIRRNATTVDNNVVSISDGDTWGFYTTSDNKIYTWGNNMFGQLGLNNTNCQSYATQFTLPPCDFPAPKPKATITPRDFSVCLSKWSGTTLNSGFVISASLASSYKITWYRNGTQVATGNGSAVTYNATLDGTYRVKVEYVGSDAPCTPYEPAIDEITISKYPLDFSVPNGLTFCGSTVYLKTKTGNGLYDWYTAATGGTKLGTSYRQDSVGVPKSAITEKVGTDYFAYVEQKGYASGNTGEIKPSTCTSGNQSTMNPTSSNTMIRVFSESVTIDTVTIYQNSEYQGSAKNYTWQVCVYGTKLVNGKPIADKTNVIACGTAVTRPGVDQPGIGQLKLPVGITLPGSKTGTDYWLGFSATTTGTGIYFKCNPNWPVLDDVPNEEFLNMINVDNYGNPANSPEWGLFANIKFHSEQRYCDRLQVKLTENCPCSQPKTVVVNKTFDNDTTMCAGSNLVITGEYILDAAKPVQNKHRYSWYKKEGSLIKVITAPTVVTTSPVTLTLNNVTAADEGTYFFKVEDSDGVTSISSCFLQDSLKLTVNVPNTPVTPTTSQIICSGTKPVAFVTPVAAGGVPGAGKYQWFVNGKKIAGATGNGQNYTFASPADTVFNNTSAANLVYTYIRRDSSGVCPAVNSNPVTITVMPELNPGTISADQVICKGTAPAALTQTPATGGSATYAYQWQSSTTPTGPFTDVSGATNALFVPPVLNDSIYYTRKVTTTAGTAICTAYSDTIKIAMVPDLKKPDISANQTICYNTTPVDLNISNPPKGGLKSGDSYSYRWESKTDVAGSTWTGPISNTPGYSFTGVLTDTMQYRLIVTGSCGTVSVTSDPVTIIVLPELKGGTIAGGGTVCSGEDPADITNLTSPTGANGAGDYKYSWSVNLNGTGFSTPVAGAANSPVPPITNTGATAITYSVKRIVTSDKCPTPTAESNVVTYTVNPSVKPGTIGDDQTLCSGNTIDELIEKTAPTGGDGTTYTYQWQYSPTGTAGSFVNVSGAATGSSFTPDPQASTIYFARLDNSPGCQAVLTNSVKITILPGILAGEIDSDQDICSGSTPALISTDPANPPSNVSASAVYTWEISNTGLAGSWASAPSQSNGLTYQYPGTLTAGTLYVRKSVYDPNGPALCNTAQTAAVKITIRDILKAGQIGSNQTICENGDPVAFTETVAVTGGKDDAAYKYSWQYSTNGISWTTINNSDNPVYDPGALNITTRYRRVVNDAIGCGPVNSNEVIVTVNPNLTPYVKISDPLESCQGELVKFDLIDSTNLGLNPTYEWSVGGSVQGTNSPSFSTTSLANGEMVYLRVKSSEKCIKPGTDPAISNAVTVKILSNITPKIVLADPGKICAGTSYTVIPETASGGGANPTYQWFKNGQPVGGGLLSYSGVFNDGDQISVIMTSVLGCVEPGTNPATSNTITMQVLPIPQPNIAESDATFCSGEDTTYTAIVGAGTTLMWYKDGFPINITTPTLTVNQSGLYYFKEDNGVCPRFSDTVMVNVIPTPVANAGNDIYTLEGTVVTLNGSGGALYTWTPPTGLSAINIANPTLTAADNITYILTVADATNTCRSFDEVSIFVERPVRIPNAFTPNKDGNNDTWEIENINGFPNVTFEVYNRWGTLVWKSTGNLKQWDGTNFRNGELLPDGTYFYVIDLHSVIFKDPYSGYVQILK</sequence>
<dbReference type="Pfam" id="PF00415">
    <property type="entry name" value="RCC1"/>
    <property type="match status" value="2"/>
</dbReference>
<dbReference type="Pfam" id="PF13585">
    <property type="entry name" value="CHU_C"/>
    <property type="match status" value="1"/>
</dbReference>
<keyword evidence="3" id="KW-1185">Reference proteome</keyword>
<reference evidence="2 3" key="1">
    <citation type="submission" date="2014-09" db="EMBL/GenBank/DDBJ databases">
        <title>Sporocytophaga myxococcoides PG-01 genome sequencing.</title>
        <authorList>
            <person name="Liu L."/>
            <person name="Gao P.J."/>
            <person name="Chen G.J."/>
            <person name="Wang L.S."/>
        </authorList>
    </citation>
    <scope>NUCLEOTIDE SEQUENCE [LARGE SCALE GENOMIC DNA]</scope>
    <source>
        <strain evidence="2 3">PG-01</strain>
    </source>
</reference>
<name>A0A098LI93_9BACT</name>
<dbReference type="NCBIfam" id="TIGR04131">
    <property type="entry name" value="Bac_Flav_CTERM"/>
    <property type="match status" value="1"/>
</dbReference>
<accession>A0A098LI93</accession>
<dbReference type="STRING" id="153721.MYP_3416"/>
<dbReference type="SUPFAM" id="SSF50985">
    <property type="entry name" value="RCC1/BLIP-II"/>
    <property type="match status" value="1"/>
</dbReference>
<dbReference type="PANTHER" id="PTHR45982:SF1">
    <property type="entry name" value="REGULATOR OF CHROMOSOME CONDENSATION"/>
    <property type="match status" value="1"/>
</dbReference>
<dbReference type="Proteomes" id="UP000030185">
    <property type="component" value="Unassembled WGS sequence"/>
</dbReference>
<dbReference type="InterPro" id="IPR013783">
    <property type="entry name" value="Ig-like_fold"/>
</dbReference>
<dbReference type="InterPro" id="IPR026341">
    <property type="entry name" value="T9SS_type_B"/>
</dbReference>
<comment type="caution">
    <text evidence="2">The sequence shown here is derived from an EMBL/GenBank/DDBJ whole genome shotgun (WGS) entry which is preliminary data.</text>
</comment>
<dbReference type="OrthoDB" id="7794186at2"/>
<dbReference type="InterPro" id="IPR009091">
    <property type="entry name" value="RCC1/BLIP-II"/>
</dbReference>
<dbReference type="InterPro" id="IPR036179">
    <property type="entry name" value="Ig-like_dom_sf"/>
</dbReference>
<dbReference type="eggNOG" id="COG5184">
    <property type="taxonomic scope" value="Bacteria"/>
</dbReference>
<dbReference type="InterPro" id="IPR000408">
    <property type="entry name" value="Reg_chr_condens"/>
</dbReference>
<dbReference type="InterPro" id="IPR051553">
    <property type="entry name" value="Ran_GTPase-activating"/>
</dbReference>
<dbReference type="eggNOG" id="COG3291">
    <property type="taxonomic scope" value="Bacteria"/>
</dbReference>
<protein>
    <recommendedName>
        <fullName evidence="1">Ig-like domain-containing protein</fullName>
    </recommendedName>
</protein>
<dbReference type="Gene3D" id="2.130.10.30">
    <property type="entry name" value="Regulator of chromosome condensation 1/beta-lactamase-inhibitor protein II"/>
    <property type="match status" value="2"/>
</dbReference>